<dbReference type="SMART" id="SM00304">
    <property type="entry name" value="HAMP"/>
    <property type="match status" value="1"/>
</dbReference>
<dbReference type="Gene3D" id="3.30.565.10">
    <property type="entry name" value="Histidine kinase-like ATPase, C-terminal domain"/>
    <property type="match status" value="1"/>
</dbReference>
<comment type="catalytic activity">
    <reaction evidence="1">
        <text>ATP + protein L-histidine = ADP + protein N-phospho-L-histidine.</text>
        <dbReference type="EC" id="2.7.13.3"/>
    </reaction>
</comment>
<dbReference type="EMBL" id="BAAAGS010000022">
    <property type="protein sequence ID" value="GAA0533259.1"/>
    <property type="molecule type" value="Genomic_DNA"/>
</dbReference>
<dbReference type="InterPro" id="IPR036097">
    <property type="entry name" value="HisK_dim/P_sf"/>
</dbReference>
<dbReference type="InterPro" id="IPR003660">
    <property type="entry name" value="HAMP_dom"/>
</dbReference>
<dbReference type="InterPro" id="IPR036890">
    <property type="entry name" value="HATPase_C_sf"/>
</dbReference>
<keyword evidence="6" id="KW-0812">Transmembrane</keyword>
<keyword evidence="5" id="KW-0808">Transferase</keyword>
<dbReference type="GO" id="GO:0016301">
    <property type="term" value="F:kinase activity"/>
    <property type="evidence" value="ECO:0007669"/>
    <property type="project" value="UniProtKB-KW"/>
</dbReference>
<evidence type="ECO:0000259" key="11">
    <source>
        <dbReference type="PROSITE" id="PS50109"/>
    </source>
</evidence>
<name>A0ABP3N518_SACER</name>
<evidence type="ECO:0000256" key="7">
    <source>
        <dbReference type="ARBA" id="ARBA00022777"/>
    </source>
</evidence>
<dbReference type="SUPFAM" id="SSF55874">
    <property type="entry name" value="ATPase domain of HSP90 chaperone/DNA topoisomerase II/histidine kinase"/>
    <property type="match status" value="1"/>
</dbReference>
<sequence length="399" mass="41744">MRVRTKLAVSIAGIAAAASLALGLTVHEVTQRTRQDQARQVLAERLELAARAYGDTGSLTLGTRLDDPGLPAPLRTAAHSGQLATYLDEAADGSELWAATSVLGRVMSAHTSFESEQAGIRELDRTIMVAGTATVITTTLLAIMIAASLGRRLSTAAATAREVAGGALDARTGFSRTRRPRDEVTDLAGALDGMAAALQARIEAEQRVTADIAHDLRTPVAGLVTAAELLPPSRGTELVRDRVAVLRTLVEDVLEVARLDADVEVADNDHVSTAELGKRCAAASGAELRVLKDAQVSTDPRRVERIVSNLVANGLAHGEPPVVITVDGPVLRVRDRGPGYPPELLETGPRRFRTAAPARGRGHGLGLTIATGQAGVLGASLTFANHEDGGAIATLRLPD</sequence>
<evidence type="ECO:0000313" key="14">
    <source>
        <dbReference type="Proteomes" id="UP001500729"/>
    </source>
</evidence>
<dbReference type="RefSeq" id="WP_009944926.1">
    <property type="nucleotide sequence ID" value="NZ_BAAAGS010000022.1"/>
</dbReference>
<keyword evidence="7 13" id="KW-0418">Kinase</keyword>
<comment type="subcellular location">
    <subcellularLocation>
        <location evidence="2">Cell membrane</location>
    </subcellularLocation>
</comment>
<dbReference type="InterPro" id="IPR005467">
    <property type="entry name" value="His_kinase_dom"/>
</dbReference>
<keyword evidence="14" id="KW-1185">Reference proteome</keyword>
<dbReference type="Gene3D" id="6.10.340.10">
    <property type="match status" value="1"/>
</dbReference>
<dbReference type="PROSITE" id="PS50109">
    <property type="entry name" value="HIS_KIN"/>
    <property type="match status" value="1"/>
</dbReference>
<dbReference type="InterPro" id="IPR003594">
    <property type="entry name" value="HATPase_dom"/>
</dbReference>
<dbReference type="CDD" id="cd00082">
    <property type="entry name" value="HisKA"/>
    <property type="match status" value="1"/>
</dbReference>
<dbReference type="Gene3D" id="1.10.287.130">
    <property type="match status" value="1"/>
</dbReference>
<evidence type="ECO:0000256" key="9">
    <source>
        <dbReference type="ARBA" id="ARBA00023012"/>
    </source>
</evidence>
<feature type="domain" description="HAMP" evidence="12">
    <location>
        <begin position="147"/>
        <end position="203"/>
    </location>
</feature>
<feature type="signal peptide" evidence="10">
    <location>
        <begin position="1"/>
        <end position="21"/>
    </location>
</feature>
<protein>
    <recommendedName>
        <fullName evidence="3">histidine kinase</fullName>
        <ecNumber evidence="3">2.7.13.3</ecNumber>
    </recommendedName>
</protein>
<evidence type="ECO:0000256" key="5">
    <source>
        <dbReference type="ARBA" id="ARBA00022679"/>
    </source>
</evidence>
<keyword evidence="8" id="KW-0472">Membrane</keyword>
<accession>A0ABP3N518</accession>
<dbReference type="EC" id="2.7.13.3" evidence="3"/>
<dbReference type="InterPro" id="IPR050428">
    <property type="entry name" value="TCS_sensor_his_kinase"/>
</dbReference>
<dbReference type="PANTHER" id="PTHR45436">
    <property type="entry name" value="SENSOR HISTIDINE KINASE YKOH"/>
    <property type="match status" value="1"/>
</dbReference>
<dbReference type="Proteomes" id="UP001500729">
    <property type="component" value="Unassembled WGS sequence"/>
</dbReference>
<proteinExistence type="predicted"/>
<feature type="domain" description="Histidine kinase" evidence="11">
    <location>
        <begin position="211"/>
        <end position="399"/>
    </location>
</feature>
<feature type="chain" id="PRO_5046926201" description="histidine kinase" evidence="10">
    <location>
        <begin position="22"/>
        <end position="399"/>
    </location>
</feature>
<keyword evidence="8" id="KW-1133">Transmembrane helix</keyword>
<gene>
    <name evidence="13" type="ORF">GCM10009533_35470</name>
</gene>
<reference evidence="14" key="1">
    <citation type="journal article" date="2019" name="Int. J. Syst. Evol. Microbiol.">
        <title>The Global Catalogue of Microorganisms (GCM) 10K type strain sequencing project: providing services to taxonomists for standard genome sequencing and annotation.</title>
        <authorList>
            <consortium name="The Broad Institute Genomics Platform"/>
            <consortium name="The Broad Institute Genome Sequencing Center for Infectious Disease"/>
            <person name="Wu L."/>
            <person name="Ma J."/>
        </authorList>
    </citation>
    <scope>NUCLEOTIDE SEQUENCE [LARGE SCALE GENOMIC DNA]</scope>
    <source>
        <strain evidence="14">JCM 10303</strain>
    </source>
</reference>
<dbReference type="Pfam" id="PF00512">
    <property type="entry name" value="HisKA"/>
    <property type="match status" value="1"/>
</dbReference>
<keyword evidence="4" id="KW-0597">Phosphoprotein</keyword>
<dbReference type="Pfam" id="PF02518">
    <property type="entry name" value="HATPase_c"/>
    <property type="match status" value="1"/>
</dbReference>
<dbReference type="PROSITE" id="PS50885">
    <property type="entry name" value="HAMP"/>
    <property type="match status" value="1"/>
</dbReference>
<evidence type="ECO:0000256" key="6">
    <source>
        <dbReference type="ARBA" id="ARBA00022692"/>
    </source>
</evidence>
<organism evidence="13 14">
    <name type="scientific">Saccharopolyspora erythraea</name>
    <name type="common">Streptomyces erythraeus</name>
    <dbReference type="NCBI Taxonomy" id="1836"/>
    <lineage>
        <taxon>Bacteria</taxon>
        <taxon>Bacillati</taxon>
        <taxon>Actinomycetota</taxon>
        <taxon>Actinomycetes</taxon>
        <taxon>Pseudonocardiales</taxon>
        <taxon>Pseudonocardiaceae</taxon>
        <taxon>Saccharopolyspora</taxon>
    </lineage>
</organism>
<dbReference type="InterPro" id="IPR003661">
    <property type="entry name" value="HisK_dim/P_dom"/>
</dbReference>
<dbReference type="PANTHER" id="PTHR45436:SF5">
    <property type="entry name" value="SENSOR HISTIDINE KINASE TRCS"/>
    <property type="match status" value="1"/>
</dbReference>
<keyword evidence="10" id="KW-0732">Signal</keyword>
<evidence type="ECO:0000256" key="4">
    <source>
        <dbReference type="ARBA" id="ARBA00022553"/>
    </source>
</evidence>
<keyword evidence="9" id="KW-0902">Two-component regulatory system</keyword>
<evidence type="ECO:0000313" key="13">
    <source>
        <dbReference type="EMBL" id="GAA0533259.1"/>
    </source>
</evidence>
<evidence type="ECO:0000256" key="8">
    <source>
        <dbReference type="ARBA" id="ARBA00022989"/>
    </source>
</evidence>
<dbReference type="SMART" id="SM00388">
    <property type="entry name" value="HisKA"/>
    <property type="match status" value="1"/>
</dbReference>
<evidence type="ECO:0000256" key="10">
    <source>
        <dbReference type="SAM" id="SignalP"/>
    </source>
</evidence>
<dbReference type="SMART" id="SM00387">
    <property type="entry name" value="HATPase_c"/>
    <property type="match status" value="1"/>
</dbReference>
<evidence type="ECO:0000256" key="1">
    <source>
        <dbReference type="ARBA" id="ARBA00000085"/>
    </source>
</evidence>
<dbReference type="SUPFAM" id="SSF47384">
    <property type="entry name" value="Homodimeric domain of signal transducing histidine kinase"/>
    <property type="match status" value="1"/>
</dbReference>
<evidence type="ECO:0000256" key="3">
    <source>
        <dbReference type="ARBA" id="ARBA00012438"/>
    </source>
</evidence>
<evidence type="ECO:0000259" key="12">
    <source>
        <dbReference type="PROSITE" id="PS50885"/>
    </source>
</evidence>
<evidence type="ECO:0000256" key="2">
    <source>
        <dbReference type="ARBA" id="ARBA00004236"/>
    </source>
</evidence>
<comment type="caution">
    <text evidence="13">The sequence shown here is derived from an EMBL/GenBank/DDBJ whole genome shotgun (WGS) entry which is preliminary data.</text>
</comment>